<dbReference type="InParanoid" id="A0A059AJ12"/>
<feature type="region of interest" description="Disordered" evidence="1">
    <location>
        <begin position="65"/>
        <end position="105"/>
    </location>
</feature>
<evidence type="ECO:0000313" key="2">
    <source>
        <dbReference type="EMBL" id="KCW53749.1"/>
    </source>
</evidence>
<accession>A0A059AJ12</accession>
<name>A0A059AJ12_EUCGR</name>
<gene>
    <name evidence="2" type="ORF">EUGRSUZ_J03002</name>
</gene>
<feature type="compositionally biased region" description="Basic and acidic residues" evidence="1">
    <location>
        <begin position="73"/>
        <end position="83"/>
    </location>
</feature>
<proteinExistence type="predicted"/>
<reference evidence="2" key="1">
    <citation type="submission" date="2013-07" db="EMBL/GenBank/DDBJ databases">
        <title>The genome of Eucalyptus grandis.</title>
        <authorList>
            <person name="Schmutz J."/>
            <person name="Hayes R."/>
            <person name="Myburg A."/>
            <person name="Tuskan G."/>
            <person name="Grattapaglia D."/>
            <person name="Rokhsar D.S."/>
        </authorList>
    </citation>
    <scope>NUCLEOTIDE SEQUENCE</scope>
    <source>
        <tissue evidence="2">Leaf extractions</tissue>
    </source>
</reference>
<dbReference type="EMBL" id="KK198762">
    <property type="protein sequence ID" value="KCW53749.1"/>
    <property type="molecule type" value="Genomic_DNA"/>
</dbReference>
<sequence>MFKVRTATYSKARIHLPSLSRPKRSKKGNETVIPRLALSTSNQLKTKSSKLDAWQNVEIRTRAHPSMHSLFNDGKKSSFEITRKKPRRAPFSADGRSPAEPPPGWRELEIKAHDPMAISTWRDSPLSLRALRILGGSSASLPVLENPESRFAVRKFRDVDPNT</sequence>
<dbReference type="Gramene" id="KCW53749">
    <property type="protein sequence ID" value="KCW53749"/>
    <property type="gene ID" value="EUGRSUZ_J03002"/>
</dbReference>
<protein>
    <submittedName>
        <fullName evidence="2">Uncharacterized protein</fullName>
    </submittedName>
</protein>
<evidence type="ECO:0000256" key="1">
    <source>
        <dbReference type="SAM" id="MobiDB-lite"/>
    </source>
</evidence>
<dbReference type="AlphaFoldDB" id="A0A059AJ12"/>
<organism evidence="2">
    <name type="scientific">Eucalyptus grandis</name>
    <name type="common">Flooded gum</name>
    <dbReference type="NCBI Taxonomy" id="71139"/>
    <lineage>
        <taxon>Eukaryota</taxon>
        <taxon>Viridiplantae</taxon>
        <taxon>Streptophyta</taxon>
        <taxon>Embryophyta</taxon>
        <taxon>Tracheophyta</taxon>
        <taxon>Spermatophyta</taxon>
        <taxon>Magnoliopsida</taxon>
        <taxon>eudicotyledons</taxon>
        <taxon>Gunneridae</taxon>
        <taxon>Pentapetalae</taxon>
        <taxon>rosids</taxon>
        <taxon>malvids</taxon>
        <taxon>Myrtales</taxon>
        <taxon>Myrtaceae</taxon>
        <taxon>Myrtoideae</taxon>
        <taxon>Eucalypteae</taxon>
        <taxon>Eucalyptus</taxon>
    </lineage>
</organism>